<keyword evidence="1" id="KW-0436">Ligase</keyword>
<keyword evidence="2" id="KW-1185">Reference proteome</keyword>
<dbReference type="EMBL" id="CP127527">
    <property type="protein sequence ID" value="XRI77907.1"/>
    <property type="molecule type" value="Genomic_DNA"/>
</dbReference>
<evidence type="ECO:0000313" key="1">
    <source>
        <dbReference type="EMBL" id="XRI77907.1"/>
    </source>
</evidence>
<dbReference type="Proteomes" id="UP000271650">
    <property type="component" value="Chromosome"/>
</dbReference>
<protein>
    <submittedName>
        <fullName evidence="1">Lipoate--protein ligase family protein</fullName>
    </submittedName>
</protein>
<accession>A0ACD5HQ96</accession>
<proteinExistence type="predicted"/>
<evidence type="ECO:0000313" key="2">
    <source>
        <dbReference type="Proteomes" id="UP000271650"/>
    </source>
</evidence>
<gene>
    <name evidence="1" type="ORF">EC580_004305</name>
</gene>
<reference evidence="1 2" key="1">
    <citation type="journal article" date="2019" name="Int. J. Syst. Evol. Microbiol.">
        <title>Acidithiobacillus sulfuriphilus sp. nov.: an extremely acidophilic sulfur-oxidizing chemolithotroph isolated from a neutral pH environment.</title>
        <authorList>
            <person name="Falagan C."/>
            <person name="Moya-Beltran A."/>
            <person name="Castro M."/>
            <person name="Quatrini R."/>
            <person name="Johnson D.B."/>
        </authorList>
    </citation>
    <scope>NUCLEOTIDE SEQUENCE [LARGE SCALE GENOMIC DNA]</scope>
    <source>
        <strain evidence="1 2">CJ-2</strain>
    </source>
</reference>
<organism evidence="1 2">
    <name type="scientific">Acidithiobacillus sulfuriphilus</name>
    <dbReference type="NCBI Taxonomy" id="1867749"/>
    <lineage>
        <taxon>Bacteria</taxon>
        <taxon>Pseudomonadati</taxon>
        <taxon>Pseudomonadota</taxon>
        <taxon>Acidithiobacillia</taxon>
        <taxon>Acidithiobacillales</taxon>
        <taxon>Acidithiobacillaceae</taxon>
        <taxon>Acidithiobacillus</taxon>
    </lineage>
</organism>
<sequence length="336" mass="35016">MEGRRLDLGLLDPLGLHAGYAGMAEAQAAGAIPVVLLARSGGHLSLGAAQGAAAELDAAACRRHGVLVLRRPLGGGTVWVDARQLNYFFLFPAGSGPARLAAAFSLVAPVVEAVHHVFGLPVAGTGGQDFWCRGRKIGGTGAATLGHTLVLGGSFLLDFAETAFTRCVAAPSPGFREWLGEALAGSLTSWAGEGVGGVAASAVAEAFWAALAAQGWRLQPSAPSAAEEAAMAEAREELDDLDWGEDARRRVPNGIKLKAGAFLTERHWDGGQWLRVWTDAGRFRRVAGSAFPAVLAEGLKGLAPEDGRFAALLDQTLGGEAPLWRERLLVTAVWAD</sequence>
<name>A0ACD5HQ96_9PROT</name>